<gene>
    <name evidence="2" type="ORF">MA16_Dca017037</name>
</gene>
<dbReference type="AlphaFoldDB" id="A0A2I0V9G4"/>
<proteinExistence type="predicted"/>
<accession>A0A2I0V9G4</accession>
<keyword evidence="3" id="KW-1185">Reference proteome</keyword>
<feature type="compositionally biased region" description="Low complexity" evidence="1">
    <location>
        <begin position="312"/>
        <end position="322"/>
    </location>
</feature>
<sequence>MLVDDRRCSAGDCPREDRESSLMKTKTNNIIRQGQYKDFGNNSLSSNHNLVAGKWIIPESGLGSTSLNYLNCLQSCNSMQQGALLIKENSNPIQKTISFVEGKGKKIIQLDETETPKNLKLYISNHDTNASSSGMKIFVNRFVNSNAIPGPHHSNFIPSIAEIPALECYEKIILRDHNQIEIRNSGYAESNYDINTGNYAIVADIRQPEGNLEDEQNKSSPITHNNKFFLLNDLIEEGVVEELQTIQMVKDLEEGEILVNKDECQGNSEIDPIQGNIECKSVTDTIKSNSKGRLQSQKIKLAKEMKFLGPLSSSSRMTRNSSIKTKGGGISPFKSK</sequence>
<name>A0A2I0V9G4_9ASPA</name>
<evidence type="ECO:0000313" key="3">
    <source>
        <dbReference type="Proteomes" id="UP000233837"/>
    </source>
</evidence>
<evidence type="ECO:0000256" key="1">
    <source>
        <dbReference type="SAM" id="MobiDB-lite"/>
    </source>
</evidence>
<feature type="region of interest" description="Disordered" evidence="1">
    <location>
        <begin position="1"/>
        <end position="21"/>
    </location>
</feature>
<evidence type="ECO:0000313" key="2">
    <source>
        <dbReference type="EMBL" id="PKU60051.1"/>
    </source>
</evidence>
<dbReference type="Proteomes" id="UP000233837">
    <property type="component" value="Unassembled WGS sequence"/>
</dbReference>
<feature type="region of interest" description="Disordered" evidence="1">
    <location>
        <begin position="310"/>
        <end position="336"/>
    </location>
</feature>
<organism evidence="2 3">
    <name type="scientific">Dendrobium catenatum</name>
    <dbReference type="NCBI Taxonomy" id="906689"/>
    <lineage>
        <taxon>Eukaryota</taxon>
        <taxon>Viridiplantae</taxon>
        <taxon>Streptophyta</taxon>
        <taxon>Embryophyta</taxon>
        <taxon>Tracheophyta</taxon>
        <taxon>Spermatophyta</taxon>
        <taxon>Magnoliopsida</taxon>
        <taxon>Liliopsida</taxon>
        <taxon>Asparagales</taxon>
        <taxon>Orchidaceae</taxon>
        <taxon>Epidendroideae</taxon>
        <taxon>Malaxideae</taxon>
        <taxon>Dendrobiinae</taxon>
        <taxon>Dendrobium</taxon>
    </lineage>
</organism>
<protein>
    <submittedName>
        <fullName evidence="2">Uncharacterized protein</fullName>
    </submittedName>
</protein>
<reference evidence="2 3" key="1">
    <citation type="journal article" date="2016" name="Sci. Rep.">
        <title>The Dendrobium catenatum Lindl. genome sequence provides insights into polysaccharide synthase, floral development and adaptive evolution.</title>
        <authorList>
            <person name="Zhang G.Q."/>
            <person name="Xu Q."/>
            <person name="Bian C."/>
            <person name="Tsai W.C."/>
            <person name="Yeh C.M."/>
            <person name="Liu K.W."/>
            <person name="Yoshida K."/>
            <person name="Zhang L.S."/>
            <person name="Chang S.B."/>
            <person name="Chen F."/>
            <person name="Shi Y."/>
            <person name="Su Y.Y."/>
            <person name="Zhang Y.Q."/>
            <person name="Chen L.J."/>
            <person name="Yin Y."/>
            <person name="Lin M."/>
            <person name="Huang H."/>
            <person name="Deng H."/>
            <person name="Wang Z.W."/>
            <person name="Zhu S.L."/>
            <person name="Zhao X."/>
            <person name="Deng C."/>
            <person name="Niu S.C."/>
            <person name="Huang J."/>
            <person name="Wang M."/>
            <person name="Liu G.H."/>
            <person name="Yang H.J."/>
            <person name="Xiao X.J."/>
            <person name="Hsiao Y.Y."/>
            <person name="Wu W.L."/>
            <person name="Chen Y.Y."/>
            <person name="Mitsuda N."/>
            <person name="Ohme-Takagi M."/>
            <person name="Luo Y.B."/>
            <person name="Van de Peer Y."/>
            <person name="Liu Z.J."/>
        </authorList>
    </citation>
    <scope>NUCLEOTIDE SEQUENCE [LARGE SCALE GENOMIC DNA]</scope>
    <source>
        <tissue evidence="2">The whole plant</tissue>
    </source>
</reference>
<reference evidence="2 3" key="2">
    <citation type="journal article" date="2017" name="Nature">
        <title>The Apostasia genome and the evolution of orchids.</title>
        <authorList>
            <person name="Zhang G.Q."/>
            <person name="Liu K.W."/>
            <person name="Li Z."/>
            <person name="Lohaus R."/>
            <person name="Hsiao Y.Y."/>
            <person name="Niu S.C."/>
            <person name="Wang J.Y."/>
            <person name="Lin Y.C."/>
            <person name="Xu Q."/>
            <person name="Chen L.J."/>
            <person name="Yoshida K."/>
            <person name="Fujiwara S."/>
            <person name="Wang Z.W."/>
            <person name="Zhang Y.Q."/>
            <person name="Mitsuda N."/>
            <person name="Wang M."/>
            <person name="Liu G.H."/>
            <person name="Pecoraro L."/>
            <person name="Huang H.X."/>
            <person name="Xiao X.J."/>
            <person name="Lin M."/>
            <person name="Wu X.Y."/>
            <person name="Wu W.L."/>
            <person name="Chen Y.Y."/>
            <person name="Chang S.B."/>
            <person name="Sakamoto S."/>
            <person name="Ohme-Takagi M."/>
            <person name="Yagi M."/>
            <person name="Zeng S.J."/>
            <person name="Shen C.Y."/>
            <person name="Yeh C.M."/>
            <person name="Luo Y.B."/>
            <person name="Tsai W.C."/>
            <person name="Van de Peer Y."/>
            <person name="Liu Z.J."/>
        </authorList>
    </citation>
    <scope>NUCLEOTIDE SEQUENCE [LARGE SCALE GENOMIC DNA]</scope>
    <source>
        <tissue evidence="2">The whole plant</tissue>
    </source>
</reference>
<dbReference type="EMBL" id="KZ504016">
    <property type="protein sequence ID" value="PKU60051.1"/>
    <property type="molecule type" value="Genomic_DNA"/>
</dbReference>